<dbReference type="Proteomes" id="UP000184932">
    <property type="component" value="Unassembled WGS sequence"/>
</dbReference>
<sequence length="424" mass="45675">MGVSGPINPEVSAAASITRGRCRYLATNNGFVSNAVANFVAALVGTGIRPATRTDDAGTRELIGGAFELWAELADHYGTTDFWGLLSSVARHLMVDGEAILIMRDEPDGLRLQLIPPELLDESKTATLGDGREIVNGVEFNAEGQRVAYWILPQKPTSTFAEYAPPVRVDAADVLHVMQPLAAGQVRGLSWLAAAVLPASELDQLTDALLVSAKVSAMFAGFITDQNGVGTPFSEGVDRLQEEGITPGGLYRLGFGEDIRLSGPEQLKDAPAFVRMNLLALAAALGLPEHMVSGDLTNANYSSLRAGLLPFRARVEQTQYGVLVPQLLRPIWRRWLALEVSSGRLDVLPDLRAEWIMPRHQQVDPQKDMAAVGEALALGLTSRSQAINELGWNADELDREIAADRAREAELGLSFSSKESPDAS</sequence>
<evidence type="ECO:0000313" key="2">
    <source>
        <dbReference type="Proteomes" id="UP000184932"/>
    </source>
</evidence>
<dbReference type="EMBL" id="FSRL01000001">
    <property type="protein sequence ID" value="SIN74306.1"/>
    <property type="molecule type" value="Genomic_DNA"/>
</dbReference>
<accession>A0A1N6DU36</accession>
<organism evidence="1 2">
    <name type="scientific">Vannielia litorea</name>
    <dbReference type="NCBI Taxonomy" id="1217970"/>
    <lineage>
        <taxon>Bacteria</taxon>
        <taxon>Pseudomonadati</taxon>
        <taxon>Pseudomonadota</taxon>
        <taxon>Alphaproteobacteria</taxon>
        <taxon>Rhodobacterales</taxon>
        <taxon>Paracoccaceae</taxon>
        <taxon>Vannielia</taxon>
    </lineage>
</organism>
<dbReference type="InterPro" id="IPR006429">
    <property type="entry name" value="Phage_lambda_portal"/>
</dbReference>
<reference evidence="2" key="1">
    <citation type="submission" date="2016-11" db="EMBL/GenBank/DDBJ databases">
        <authorList>
            <person name="Varghese N."/>
            <person name="Submissions S."/>
        </authorList>
    </citation>
    <scope>NUCLEOTIDE SEQUENCE [LARGE SCALE GENOMIC DNA]</scope>
    <source>
        <strain evidence="2">DSM 29440</strain>
    </source>
</reference>
<gene>
    <name evidence="1" type="ORF">SAMN05444002_0010</name>
</gene>
<dbReference type="GO" id="GO:0019068">
    <property type="term" value="P:virion assembly"/>
    <property type="evidence" value="ECO:0007669"/>
    <property type="project" value="InterPro"/>
</dbReference>
<dbReference type="NCBIfam" id="TIGR01539">
    <property type="entry name" value="portal_lambda"/>
    <property type="match status" value="1"/>
</dbReference>
<name>A0A1N6DU36_9RHOB</name>
<dbReference type="STRING" id="1217970.SAMN05444002_0010"/>
<evidence type="ECO:0000313" key="1">
    <source>
        <dbReference type="EMBL" id="SIN74306.1"/>
    </source>
</evidence>
<dbReference type="RefSeq" id="WP_245794291.1">
    <property type="nucleotide sequence ID" value="NZ_FSRL01000001.1"/>
</dbReference>
<dbReference type="GO" id="GO:0005198">
    <property type="term" value="F:structural molecule activity"/>
    <property type="evidence" value="ECO:0007669"/>
    <property type="project" value="InterPro"/>
</dbReference>
<dbReference type="Pfam" id="PF05136">
    <property type="entry name" value="Phage_portal_2"/>
    <property type="match status" value="1"/>
</dbReference>
<dbReference type="AlphaFoldDB" id="A0A1N6DU36"/>
<proteinExistence type="predicted"/>
<keyword evidence="2" id="KW-1185">Reference proteome</keyword>
<protein>
    <submittedName>
        <fullName evidence="1">Phage portal protein, lambda family</fullName>
    </submittedName>
</protein>